<dbReference type="InterPro" id="IPR056133">
    <property type="entry name" value="DUF7716"/>
</dbReference>
<dbReference type="RefSeq" id="WP_092022611.1">
    <property type="nucleotide sequence ID" value="NZ_FOUE01000003.1"/>
</dbReference>
<protein>
    <recommendedName>
        <fullName evidence="1">DUF7716 domain-containing protein</fullName>
    </recommendedName>
</protein>
<name>A0A1I4QAU4_9GAMM</name>
<gene>
    <name evidence="2" type="ORF">SAMN04487963_2285</name>
</gene>
<evidence type="ECO:0000313" key="2">
    <source>
        <dbReference type="EMBL" id="SFM37208.1"/>
    </source>
</evidence>
<organism evidence="2 3">
    <name type="scientific">Marinobacter zhejiangensis</name>
    <dbReference type="NCBI Taxonomy" id="488535"/>
    <lineage>
        <taxon>Bacteria</taxon>
        <taxon>Pseudomonadati</taxon>
        <taxon>Pseudomonadota</taxon>
        <taxon>Gammaproteobacteria</taxon>
        <taxon>Pseudomonadales</taxon>
        <taxon>Marinobacteraceae</taxon>
        <taxon>Marinobacter</taxon>
    </lineage>
</organism>
<dbReference type="AlphaFoldDB" id="A0A1I4QAU4"/>
<dbReference type="EMBL" id="FOUE01000003">
    <property type="protein sequence ID" value="SFM37208.1"/>
    <property type="molecule type" value="Genomic_DNA"/>
</dbReference>
<evidence type="ECO:0000313" key="3">
    <source>
        <dbReference type="Proteomes" id="UP000198519"/>
    </source>
</evidence>
<reference evidence="3" key="1">
    <citation type="submission" date="2016-10" db="EMBL/GenBank/DDBJ databases">
        <authorList>
            <person name="Varghese N."/>
            <person name="Submissions S."/>
        </authorList>
    </citation>
    <scope>NUCLEOTIDE SEQUENCE [LARGE SCALE GENOMIC DNA]</scope>
    <source>
        <strain evidence="3">CGMCC 1.7061</strain>
    </source>
</reference>
<dbReference type="STRING" id="488535.SAMN04487963_2285"/>
<keyword evidence="3" id="KW-1185">Reference proteome</keyword>
<dbReference type="Pfam" id="PF24832">
    <property type="entry name" value="DUF7716"/>
    <property type="match status" value="1"/>
</dbReference>
<proteinExistence type="predicted"/>
<sequence length="118" mass="13510">MDIKPFLGAPEPLESWIKKCISSRGLGSWLVYEDTPQNADLALSTKMFPIVGDTGQLSDEEFDEFEDSLINNGYCYLLNLDQIEDVIDNYTFQKPHPTDREIVEAIAFYYENDAFICL</sequence>
<feature type="domain" description="DUF7716" evidence="1">
    <location>
        <begin position="29"/>
        <end position="116"/>
    </location>
</feature>
<accession>A0A1I4QAU4</accession>
<dbReference type="OrthoDB" id="6269978at2"/>
<evidence type="ECO:0000259" key="1">
    <source>
        <dbReference type="Pfam" id="PF24832"/>
    </source>
</evidence>
<dbReference type="Proteomes" id="UP000198519">
    <property type="component" value="Unassembled WGS sequence"/>
</dbReference>